<dbReference type="GO" id="GO:0046872">
    <property type="term" value="F:metal ion binding"/>
    <property type="evidence" value="ECO:0007669"/>
    <property type="project" value="UniProtKB-KW"/>
</dbReference>
<feature type="domain" description="Peptidase M20 dimerisation" evidence="3">
    <location>
        <begin position="194"/>
        <end position="291"/>
    </location>
</feature>
<organism evidence="4 5">
    <name type="scientific">Petrimonas mucosa</name>
    <dbReference type="NCBI Taxonomy" id="1642646"/>
    <lineage>
        <taxon>Bacteria</taxon>
        <taxon>Pseudomonadati</taxon>
        <taxon>Bacteroidota</taxon>
        <taxon>Bacteroidia</taxon>
        <taxon>Bacteroidales</taxon>
        <taxon>Dysgonomonadaceae</taxon>
        <taxon>Petrimonas</taxon>
    </lineage>
</organism>
<dbReference type="PANTHER" id="PTHR11014">
    <property type="entry name" value="PEPTIDASE M20 FAMILY MEMBER"/>
    <property type="match status" value="1"/>
</dbReference>
<dbReference type="AlphaFoldDB" id="A0A1G4G8R6"/>
<keyword evidence="1 4" id="KW-0378">Hydrolase</keyword>
<feature type="binding site" evidence="2">
    <location>
        <position position="108"/>
    </location>
    <ligand>
        <name>Mn(2+)</name>
        <dbReference type="ChEBI" id="CHEBI:29035"/>
        <label>2</label>
    </ligand>
</feature>
<dbReference type="InterPro" id="IPR002933">
    <property type="entry name" value="Peptidase_M20"/>
</dbReference>
<dbReference type="InterPro" id="IPR036264">
    <property type="entry name" value="Bact_exopeptidase_dim_dom"/>
</dbReference>
<name>A0A1G4G8R6_9BACT</name>
<dbReference type="Pfam" id="PF07687">
    <property type="entry name" value="M20_dimer"/>
    <property type="match status" value="1"/>
</dbReference>
<dbReference type="InterPro" id="IPR017439">
    <property type="entry name" value="Amidohydrolase"/>
</dbReference>
<evidence type="ECO:0000313" key="5">
    <source>
        <dbReference type="Proteomes" id="UP000178485"/>
    </source>
</evidence>
<feature type="binding site" evidence="2">
    <location>
        <position position="110"/>
    </location>
    <ligand>
        <name>Mn(2+)</name>
        <dbReference type="ChEBI" id="CHEBI:29035"/>
        <label>2</label>
    </ligand>
</feature>
<dbReference type="Gene3D" id="3.30.70.360">
    <property type="match status" value="1"/>
</dbReference>
<evidence type="ECO:0000259" key="3">
    <source>
        <dbReference type="Pfam" id="PF07687"/>
    </source>
</evidence>
<sequence>MNIHQNIRQLVDGLFPEIVRHYRYLHQHPELSFHEENTARYIMEFLDAEKIPYRSHIGGNGILAWVTGEKSGDGGGCIALVADMDALPVHERNDVPYRSLTEGVMHACGHDSHTASLMGTVKMVHRLRGEFSGTALFVFQPGEERSPGGASLMLDDGLFCDFKPDLVVKQHAYVDLPAGMVAFQTGTVMASADEVHIRIKGQGGHGALPHELNDTVLAASNVIIALQQVVSRRRDPFQPMTLSFGKFIADGATNVIPSEVILAGSLRCMDENERRRMLGAIPQIIDSVAAAYGCTSEVVIPGGYPCTVSHPDITEKVRLQAVDFLGEAAVATYPVRMTAEDFGFFSQRFPCCFYRFGVAPANGLCGKLHSSTFLIDDKALLTSSSLFAFIVIDTLK</sequence>
<dbReference type="CDD" id="cd03886">
    <property type="entry name" value="M20_Acy1"/>
    <property type="match status" value="1"/>
</dbReference>
<accession>A0A1G4G8R6</accession>
<dbReference type="GO" id="GO:0019877">
    <property type="term" value="P:diaminopimelate biosynthetic process"/>
    <property type="evidence" value="ECO:0007669"/>
    <property type="project" value="UniProtKB-ARBA"/>
</dbReference>
<evidence type="ECO:0000313" key="4">
    <source>
        <dbReference type="EMBL" id="SCM58915.1"/>
    </source>
</evidence>
<dbReference type="RefSeq" id="WP_071137301.1">
    <property type="nucleotide sequence ID" value="NZ_DUQN01000098.1"/>
</dbReference>
<dbReference type="NCBIfam" id="TIGR01891">
    <property type="entry name" value="amidohydrolases"/>
    <property type="match status" value="1"/>
</dbReference>
<dbReference type="STRING" id="1642646.ING2E5A_2101"/>
<dbReference type="PANTHER" id="PTHR11014:SF63">
    <property type="entry name" value="METALLOPEPTIDASE, PUTATIVE (AFU_ORTHOLOGUE AFUA_6G09600)-RELATED"/>
    <property type="match status" value="1"/>
</dbReference>
<dbReference type="GO" id="GO:0050118">
    <property type="term" value="F:N-acetyldiaminopimelate deacetylase activity"/>
    <property type="evidence" value="ECO:0007669"/>
    <property type="project" value="UniProtKB-ARBA"/>
</dbReference>
<protein>
    <submittedName>
        <fullName evidence="4">Putative amidohydrolase YhaA</fullName>
        <ecNumber evidence="4">3.5.1.-</ecNumber>
    </submittedName>
</protein>
<feature type="binding site" evidence="2">
    <location>
        <position position="144"/>
    </location>
    <ligand>
        <name>Mn(2+)</name>
        <dbReference type="ChEBI" id="CHEBI:29035"/>
        <label>2</label>
    </ligand>
</feature>
<keyword evidence="2" id="KW-0464">Manganese</keyword>
<dbReference type="Pfam" id="PF01546">
    <property type="entry name" value="Peptidase_M20"/>
    <property type="match status" value="1"/>
</dbReference>
<feature type="binding site" evidence="2">
    <location>
        <position position="171"/>
    </location>
    <ligand>
        <name>Mn(2+)</name>
        <dbReference type="ChEBI" id="CHEBI:29035"/>
        <label>2</label>
    </ligand>
</feature>
<proteinExistence type="predicted"/>
<gene>
    <name evidence="4" type="primary">yhaA1</name>
    <name evidence="4" type="ORF">ING2E5A_2101</name>
</gene>
<dbReference type="KEGG" id="pmuc:ING2E5A_2101"/>
<dbReference type="PIRSF" id="PIRSF005962">
    <property type="entry name" value="Pept_M20D_amidohydro"/>
    <property type="match status" value="1"/>
</dbReference>
<dbReference type="InterPro" id="IPR011650">
    <property type="entry name" value="Peptidase_M20_dimer"/>
</dbReference>
<dbReference type="FunFam" id="3.30.70.360:FF:000001">
    <property type="entry name" value="N-acetyldiaminopimelate deacetylase"/>
    <property type="match status" value="1"/>
</dbReference>
<reference evidence="4 5" key="1">
    <citation type="submission" date="2016-08" db="EMBL/GenBank/DDBJ databases">
        <authorList>
            <person name="Seilhamer J.J."/>
        </authorList>
    </citation>
    <scope>NUCLEOTIDE SEQUENCE [LARGE SCALE GENOMIC DNA]</scope>
    <source>
        <strain evidence="4">ING2-E5A</strain>
    </source>
</reference>
<keyword evidence="5" id="KW-1185">Reference proteome</keyword>
<dbReference type="SUPFAM" id="SSF53187">
    <property type="entry name" value="Zn-dependent exopeptidases"/>
    <property type="match status" value="1"/>
</dbReference>
<dbReference type="Proteomes" id="UP000178485">
    <property type="component" value="Chromosome i"/>
</dbReference>
<keyword evidence="2" id="KW-0479">Metal-binding</keyword>
<evidence type="ECO:0000256" key="2">
    <source>
        <dbReference type="PIRSR" id="PIRSR005962-1"/>
    </source>
</evidence>
<dbReference type="EMBL" id="LT608328">
    <property type="protein sequence ID" value="SCM58915.1"/>
    <property type="molecule type" value="Genomic_DNA"/>
</dbReference>
<dbReference type="SUPFAM" id="SSF55031">
    <property type="entry name" value="Bacterial exopeptidase dimerisation domain"/>
    <property type="match status" value="1"/>
</dbReference>
<feature type="binding site" evidence="2">
    <location>
        <position position="369"/>
    </location>
    <ligand>
        <name>Mn(2+)</name>
        <dbReference type="ChEBI" id="CHEBI:29035"/>
        <label>2</label>
    </ligand>
</feature>
<evidence type="ECO:0000256" key="1">
    <source>
        <dbReference type="ARBA" id="ARBA00022801"/>
    </source>
</evidence>
<dbReference type="Gene3D" id="3.40.630.10">
    <property type="entry name" value="Zn peptidases"/>
    <property type="match status" value="1"/>
</dbReference>
<dbReference type="EC" id="3.5.1.-" evidence="4"/>
<comment type="cofactor">
    <cofactor evidence="2">
        <name>Mn(2+)</name>
        <dbReference type="ChEBI" id="CHEBI:29035"/>
    </cofactor>
    <text evidence="2">The Mn(2+) ion enhances activity.</text>
</comment>